<dbReference type="AlphaFoldDB" id="A0A9D3YZU2"/>
<dbReference type="PROSITE" id="PS50158">
    <property type="entry name" value="ZF_CCHC"/>
    <property type="match status" value="1"/>
</dbReference>
<feature type="compositionally biased region" description="Basic and acidic residues" evidence="2">
    <location>
        <begin position="89"/>
        <end position="113"/>
    </location>
</feature>
<keyword evidence="1" id="KW-0479">Metal-binding</keyword>
<dbReference type="InterPro" id="IPR036875">
    <property type="entry name" value="Znf_CCHC_sf"/>
</dbReference>
<feature type="region of interest" description="Disordered" evidence="2">
    <location>
        <begin position="47"/>
        <end position="68"/>
    </location>
</feature>
<dbReference type="PANTHER" id="PTHR19963">
    <property type="entry name" value="CCHC-TYPE DOMAIN-CONTAINING PROTEIN"/>
    <property type="match status" value="1"/>
</dbReference>
<reference evidence="4" key="2">
    <citation type="submission" date="2020-11" db="EMBL/GenBank/DDBJ databases">
        <authorList>
            <person name="McCartney M.A."/>
            <person name="Auch B."/>
            <person name="Kono T."/>
            <person name="Mallez S."/>
            <person name="Becker A."/>
            <person name="Gohl D.M."/>
            <person name="Silverstein K.A.T."/>
            <person name="Koren S."/>
            <person name="Bechman K.B."/>
            <person name="Herman A."/>
            <person name="Abrahante J.E."/>
            <person name="Garbe J."/>
        </authorList>
    </citation>
    <scope>NUCLEOTIDE SEQUENCE</scope>
    <source>
        <strain evidence="4">Duluth1</strain>
        <tissue evidence="4">Whole animal</tissue>
    </source>
</reference>
<dbReference type="Gene3D" id="2.40.70.10">
    <property type="entry name" value="Acid Proteases"/>
    <property type="match status" value="1"/>
</dbReference>
<feature type="compositionally biased region" description="Basic and acidic residues" evidence="2">
    <location>
        <begin position="320"/>
        <end position="336"/>
    </location>
</feature>
<accession>A0A9D3YZU2</accession>
<evidence type="ECO:0000259" key="3">
    <source>
        <dbReference type="PROSITE" id="PS50158"/>
    </source>
</evidence>
<dbReference type="GO" id="GO:0008270">
    <property type="term" value="F:zinc ion binding"/>
    <property type="evidence" value="ECO:0007669"/>
    <property type="project" value="UniProtKB-KW"/>
</dbReference>
<dbReference type="CDD" id="cd00303">
    <property type="entry name" value="retropepsin_like"/>
    <property type="match status" value="1"/>
</dbReference>
<comment type="caution">
    <text evidence="4">The sequence shown here is derived from an EMBL/GenBank/DDBJ whole genome shotgun (WGS) entry which is preliminary data.</text>
</comment>
<dbReference type="InterPro" id="IPR021109">
    <property type="entry name" value="Peptidase_aspartic_dom_sf"/>
</dbReference>
<feature type="domain" description="CCHC-type" evidence="3">
    <location>
        <begin position="362"/>
        <end position="378"/>
    </location>
</feature>
<dbReference type="SMART" id="SM00343">
    <property type="entry name" value="ZnF_C2HC"/>
    <property type="match status" value="1"/>
</dbReference>
<evidence type="ECO:0000256" key="1">
    <source>
        <dbReference type="PROSITE-ProRule" id="PRU00047"/>
    </source>
</evidence>
<name>A0A9D3YZU2_DREPO</name>
<feature type="region of interest" description="Disordered" evidence="2">
    <location>
        <begin position="320"/>
        <end position="354"/>
    </location>
</feature>
<dbReference type="InterPro" id="IPR001878">
    <property type="entry name" value="Znf_CCHC"/>
</dbReference>
<proteinExistence type="predicted"/>
<dbReference type="PANTHER" id="PTHR19963:SF30">
    <property type="entry name" value="ENDONUCLEASE_EXONUCLEASE_PHOSPHATASE DOMAIN-CONTAINING PROTEIN"/>
    <property type="match status" value="1"/>
</dbReference>
<reference evidence="4" key="1">
    <citation type="journal article" date="2019" name="bioRxiv">
        <title>The Genome of the Zebra Mussel, Dreissena polymorpha: A Resource for Invasive Species Research.</title>
        <authorList>
            <person name="McCartney M.A."/>
            <person name="Auch B."/>
            <person name="Kono T."/>
            <person name="Mallez S."/>
            <person name="Zhang Y."/>
            <person name="Obille A."/>
            <person name="Becker A."/>
            <person name="Abrahante J.E."/>
            <person name="Garbe J."/>
            <person name="Badalamenti J.P."/>
            <person name="Herman A."/>
            <person name="Mangelson H."/>
            <person name="Liachko I."/>
            <person name="Sullivan S."/>
            <person name="Sone E.D."/>
            <person name="Koren S."/>
            <person name="Silverstein K.A.T."/>
            <person name="Beckman K.B."/>
            <person name="Gohl D.M."/>
        </authorList>
    </citation>
    <scope>NUCLEOTIDE SEQUENCE</scope>
    <source>
        <strain evidence="4">Duluth1</strain>
        <tissue evidence="4">Whole animal</tissue>
    </source>
</reference>
<keyword evidence="1" id="KW-0862">Zinc</keyword>
<keyword evidence="5" id="KW-1185">Reference proteome</keyword>
<dbReference type="SUPFAM" id="SSF50630">
    <property type="entry name" value="Acid proteases"/>
    <property type="match status" value="1"/>
</dbReference>
<dbReference type="InterPro" id="IPR001969">
    <property type="entry name" value="Aspartic_peptidase_AS"/>
</dbReference>
<evidence type="ECO:0000313" key="5">
    <source>
        <dbReference type="Proteomes" id="UP000828390"/>
    </source>
</evidence>
<feature type="region of interest" description="Disordered" evidence="2">
    <location>
        <begin position="89"/>
        <end position="123"/>
    </location>
</feature>
<evidence type="ECO:0000256" key="2">
    <source>
        <dbReference type="SAM" id="MobiDB-lite"/>
    </source>
</evidence>
<feature type="compositionally biased region" description="Polar residues" evidence="2">
    <location>
        <begin position="339"/>
        <end position="354"/>
    </location>
</feature>
<dbReference type="SUPFAM" id="SSF57756">
    <property type="entry name" value="Retrovirus zinc finger-like domains"/>
    <property type="match status" value="1"/>
</dbReference>
<dbReference type="GO" id="GO:0006508">
    <property type="term" value="P:proteolysis"/>
    <property type="evidence" value="ECO:0007669"/>
    <property type="project" value="InterPro"/>
</dbReference>
<dbReference type="PROSITE" id="PS00141">
    <property type="entry name" value="ASP_PROTEASE"/>
    <property type="match status" value="1"/>
</dbReference>
<dbReference type="GO" id="GO:0003676">
    <property type="term" value="F:nucleic acid binding"/>
    <property type="evidence" value="ECO:0007669"/>
    <property type="project" value="InterPro"/>
</dbReference>
<sequence length="482" mass="54661">MQHEIDETSMKLEMLASTPFRTDIERGRPEVFSFRDGIMSEKKMSLTTPMLGSSPKPRRLLPKTPVNGASRMDMACQTKQIKDNRLDRFVTKRKPESHMLDREPAGPTSRDEPPTTSKHGVKVKPATYDGVGAWADYKAHFEACAKLNGWDSDQKAMYLSVSLRGKAQGVYGNLASKDATYENLERALEERFAPPNQTELYRVQLKERQQRATETMAELGQDIGRLTNLAYPKAPQDVKETLVMEQFVDALVNSEMRLKIKQSRPVDLNDAVRHADEFESFYRVERRQQGMVRPTVTQPHSGTKEMDDMRSTIKGLQKTIDEMSKRPRNVYSDKRQGYRQPSQRTQTYPNSSRQNPPIAHLKCFICGSDQHLKRDCPQQRGFNNPKHNNMPSNVRKTSMISSAGMYAMGQVDGRNVECLVDTGATLTLISCDLWDLIRDKHQLSSFETPLISASGNNLTVKGSTEIAIGFAEKFYPIRFVIA</sequence>
<organism evidence="4 5">
    <name type="scientific">Dreissena polymorpha</name>
    <name type="common">Zebra mussel</name>
    <name type="synonym">Mytilus polymorpha</name>
    <dbReference type="NCBI Taxonomy" id="45954"/>
    <lineage>
        <taxon>Eukaryota</taxon>
        <taxon>Metazoa</taxon>
        <taxon>Spiralia</taxon>
        <taxon>Lophotrochozoa</taxon>
        <taxon>Mollusca</taxon>
        <taxon>Bivalvia</taxon>
        <taxon>Autobranchia</taxon>
        <taxon>Heteroconchia</taxon>
        <taxon>Euheterodonta</taxon>
        <taxon>Imparidentia</taxon>
        <taxon>Neoheterodontei</taxon>
        <taxon>Myida</taxon>
        <taxon>Dreissenoidea</taxon>
        <taxon>Dreissenidae</taxon>
        <taxon>Dreissena</taxon>
    </lineage>
</organism>
<dbReference type="GO" id="GO:0004190">
    <property type="term" value="F:aspartic-type endopeptidase activity"/>
    <property type="evidence" value="ECO:0007669"/>
    <property type="project" value="InterPro"/>
</dbReference>
<protein>
    <recommendedName>
        <fullName evidence="3">CCHC-type domain-containing protein</fullName>
    </recommendedName>
</protein>
<dbReference type="Proteomes" id="UP000828390">
    <property type="component" value="Unassembled WGS sequence"/>
</dbReference>
<gene>
    <name evidence="4" type="ORF">DPMN_067773</name>
</gene>
<evidence type="ECO:0000313" key="4">
    <source>
        <dbReference type="EMBL" id="KAH3708326.1"/>
    </source>
</evidence>
<keyword evidence="1" id="KW-0863">Zinc-finger</keyword>
<dbReference type="EMBL" id="JAIWYP010000014">
    <property type="protein sequence ID" value="KAH3708326.1"/>
    <property type="molecule type" value="Genomic_DNA"/>
</dbReference>